<reference evidence="2 3" key="1">
    <citation type="journal article" date="2018" name="PLoS Pathog.">
        <title>Evolution of structural diversity of trichothecenes, a family of toxins produced by plant pathogenic and entomopathogenic fungi.</title>
        <authorList>
            <person name="Proctor R.H."/>
            <person name="McCormick S.P."/>
            <person name="Kim H.S."/>
            <person name="Cardoza R.E."/>
            <person name="Stanley A.M."/>
            <person name="Lindo L."/>
            <person name="Kelly A."/>
            <person name="Brown D.W."/>
            <person name="Lee T."/>
            <person name="Vaughan M.M."/>
            <person name="Alexander N.J."/>
            <person name="Busman M."/>
            <person name="Gutierrez S."/>
        </authorList>
    </citation>
    <scope>NUCLEOTIDE SEQUENCE [LARGE SCALE GENOMIC DNA]</scope>
    <source>
        <strain evidence="2 3">IBT 40837</strain>
    </source>
</reference>
<feature type="region of interest" description="Disordered" evidence="1">
    <location>
        <begin position="74"/>
        <end position="102"/>
    </location>
</feature>
<proteinExistence type="predicted"/>
<organism evidence="2 3">
    <name type="scientific">Trichoderma arundinaceum</name>
    <dbReference type="NCBI Taxonomy" id="490622"/>
    <lineage>
        <taxon>Eukaryota</taxon>
        <taxon>Fungi</taxon>
        <taxon>Dikarya</taxon>
        <taxon>Ascomycota</taxon>
        <taxon>Pezizomycotina</taxon>
        <taxon>Sordariomycetes</taxon>
        <taxon>Hypocreomycetidae</taxon>
        <taxon>Hypocreales</taxon>
        <taxon>Hypocreaceae</taxon>
        <taxon>Trichoderma</taxon>
    </lineage>
</organism>
<accession>A0A395NAB5</accession>
<dbReference type="Proteomes" id="UP000266272">
    <property type="component" value="Unassembled WGS sequence"/>
</dbReference>
<keyword evidence="3" id="KW-1185">Reference proteome</keyword>
<evidence type="ECO:0000313" key="2">
    <source>
        <dbReference type="EMBL" id="RFU73048.1"/>
    </source>
</evidence>
<protein>
    <submittedName>
        <fullName evidence="2">Uncharacterized protein</fullName>
    </submittedName>
</protein>
<evidence type="ECO:0000256" key="1">
    <source>
        <dbReference type="SAM" id="MobiDB-lite"/>
    </source>
</evidence>
<gene>
    <name evidence="2" type="ORF">TARUN_9209</name>
</gene>
<evidence type="ECO:0000313" key="3">
    <source>
        <dbReference type="Proteomes" id="UP000266272"/>
    </source>
</evidence>
<name>A0A395NAB5_TRIAR</name>
<dbReference type="AlphaFoldDB" id="A0A395NAB5"/>
<feature type="compositionally biased region" description="Basic residues" evidence="1">
    <location>
        <begin position="15"/>
        <end position="26"/>
    </location>
</feature>
<sequence length="177" mass="18874">MTRNEVAGEMGTRRCQARGRGRKTRMRERERARATIKQPEALARSSGCRPPGQGGTRFGNALGNGLFARVLDGDSRCQQGPSRGGDGIVEKRRSGRGTRTQQSAVEAAASLSLHLKADGGSTKQPAAVLRAPCPVLGTGYWRGESTSKMQGLGAKNRNPKSRTASFSVIQGHGAEER</sequence>
<feature type="region of interest" description="Disordered" evidence="1">
    <location>
        <begin position="1"/>
        <end position="60"/>
    </location>
</feature>
<feature type="region of interest" description="Disordered" evidence="1">
    <location>
        <begin position="144"/>
        <end position="177"/>
    </location>
</feature>
<dbReference type="EMBL" id="PXOA01000714">
    <property type="protein sequence ID" value="RFU73048.1"/>
    <property type="molecule type" value="Genomic_DNA"/>
</dbReference>
<comment type="caution">
    <text evidence="2">The sequence shown here is derived from an EMBL/GenBank/DDBJ whole genome shotgun (WGS) entry which is preliminary data.</text>
</comment>